<evidence type="ECO:0000313" key="1">
    <source>
        <dbReference type="EMBL" id="MEY9454172.1"/>
    </source>
</evidence>
<name>A0ABV4FSA2_9BRAD</name>
<proteinExistence type="predicted"/>
<gene>
    <name evidence="1" type="ORF">ABIG07_003120</name>
</gene>
<dbReference type="RefSeq" id="WP_131233045.1">
    <property type="nucleotide sequence ID" value="NZ_AXAF01000003.1"/>
</dbReference>
<comment type="caution">
    <text evidence="1">The sequence shown here is derived from an EMBL/GenBank/DDBJ whole genome shotgun (WGS) entry which is preliminary data.</text>
</comment>
<dbReference type="EMBL" id="JBGBZJ010000003">
    <property type="protein sequence ID" value="MEY9454172.1"/>
    <property type="molecule type" value="Genomic_DNA"/>
</dbReference>
<sequence length="96" mass="11069">MNISRCFDALPRGFLKRVTAHGRVKRLRRAGSDDIAPLPDEAIFHPRENPLKDSCARIPACDQQWSSIMWDQLFSLIYRLSCRATLINIGRHHLAR</sequence>
<dbReference type="Proteomes" id="UP001565369">
    <property type="component" value="Unassembled WGS sequence"/>
</dbReference>
<evidence type="ECO:0000313" key="2">
    <source>
        <dbReference type="Proteomes" id="UP001565369"/>
    </source>
</evidence>
<protein>
    <submittedName>
        <fullName evidence="1">Uncharacterized protein</fullName>
    </submittedName>
</protein>
<keyword evidence="2" id="KW-1185">Reference proteome</keyword>
<organism evidence="1 2">
    <name type="scientific">Bradyrhizobium ottawaense</name>
    <dbReference type="NCBI Taxonomy" id="931866"/>
    <lineage>
        <taxon>Bacteria</taxon>
        <taxon>Pseudomonadati</taxon>
        <taxon>Pseudomonadota</taxon>
        <taxon>Alphaproteobacteria</taxon>
        <taxon>Hyphomicrobiales</taxon>
        <taxon>Nitrobacteraceae</taxon>
        <taxon>Bradyrhizobium</taxon>
    </lineage>
</organism>
<reference evidence="1 2" key="1">
    <citation type="submission" date="2024-07" db="EMBL/GenBank/DDBJ databases">
        <title>Genomic Encyclopedia of Type Strains, Phase V (KMG-V): Genome sequencing to study the core and pangenomes of soil and plant-associated prokaryotes.</title>
        <authorList>
            <person name="Whitman W."/>
        </authorList>
    </citation>
    <scope>NUCLEOTIDE SEQUENCE [LARGE SCALE GENOMIC DNA]</scope>
    <source>
        <strain evidence="1 2">USDA 152</strain>
    </source>
</reference>
<accession>A0ABV4FSA2</accession>